<dbReference type="GO" id="GO:0055085">
    <property type="term" value="P:transmembrane transport"/>
    <property type="evidence" value="ECO:0007669"/>
    <property type="project" value="InterPro"/>
</dbReference>
<keyword evidence="4 7" id="KW-0812">Transmembrane</keyword>
<keyword evidence="9" id="KW-0067">ATP-binding</keyword>
<dbReference type="InterPro" id="IPR000515">
    <property type="entry name" value="MetI-like"/>
</dbReference>
<accession>A0A916YM08</accession>
<dbReference type="SUPFAM" id="SSF161098">
    <property type="entry name" value="MetI-like"/>
    <property type="match status" value="1"/>
</dbReference>
<dbReference type="InterPro" id="IPR035906">
    <property type="entry name" value="MetI-like_sf"/>
</dbReference>
<keyword evidence="10" id="KW-1185">Reference proteome</keyword>
<dbReference type="Pfam" id="PF00528">
    <property type="entry name" value="BPD_transp_1"/>
    <property type="match status" value="1"/>
</dbReference>
<keyword evidence="5 7" id="KW-1133">Transmembrane helix</keyword>
<evidence type="ECO:0000256" key="2">
    <source>
        <dbReference type="ARBA" id="ARBA00022448"/>
    </source>
</evidence>
<dbReference type="PROSITE" id="PS50928">
    <property type="entry name" value="ABC_TM1"/>
    <property type="match status" value="1"/>
</dbReference>
<proteinExistence type="inferred from homology"/>
<keyword evidence="9" id="KW-0547">Nucleotide-binding</keyword>
<protein>
    <submittedName>
        <fullName evidence="9">Sugar ABC transporter ATP-binding protein</fullName>
    </submittedName>
</protein>
<comment type="subcellular location">
    <subcellularLocation>
        <location evidence="1 7">Cell membrane</location>
        <topology evidence="1 7">Multi-pass membrane protein</topology>
    </subcellularLocation>
</comment>
<dbReference type="PANTHER" id="PTHR30193">
    <property type="entry name" value="ABC TRANSPORTER PERMEASE PROTEIN"/>
    <property type="match status" value="1"/>
</dbReference>
<evidence type="ECO:0000256" key="5">
    <source>
        <dbReference type="ARBA" id="ARBA00022989"/>
    </source>
</evidence>
<dbReference type="Gene3D" id="1.10.3720.10">
    <property type="entry name" value="MetI-like"/>
    <property type="match status" value="1"/>
</dbReference>
<dbReference type="InterPro" id="IPR051393">
    <property type="entry name" value="ABC_transporter_permease"/>
</dbReference>
<feature type="transmembrane region" description="Helical" evidence="7">
    <location>
        <begin position="27"/>
        <end position="53"/>
    </location>
</feature>
<feature type="transmembrane region" description="Helical" evidence="7">
    <location>
        <begin position="218"/>
        <end position="240"/>
    </location>
</feature>
<evidence type="ECO:0000313" key="9">
    <source>
        <dbReference type="EMBL" id="GGD50968.1"/>
    </source>
</evidence>
<feature type="transmembrane region" description="Helical" evidence="7">
    <location>
        <begin position="123"/>
        <end position="143"/>
    </location>
</feature>
<evidence type="ECO:0000256" key="7">
    <source>
        <dbReference type="RuleBase" id="RU363032"/>
    </source>
</evidence>
<dbReference type="GO" id="GO:0005886">
    <property type="term" value="C:plasma membrane"/>
    <property type="evidence" value="ECO:0007669"/>
    <property type="project" value="UniProtKB-SubCell"/>
</dbReference>
<dbReference type="Proteomes" id="UP000612456">
    <property type="component" value="Unassembled WGS sequence"/>
</dbReference>
<feature type="transmembrane region" description="Helical" evidence="7">
    <location>
        <begin position="90"/>
        <end position="111"/>
    </location>
</feature>
<comment type="similarity">
    <text evidence="7">Belongs to the binding-protein-dependent transport system permease family.</text>
</comment>
<keyword evidence="6 7" id="KW-0472">Membrane</keyword>
<keyword evidence="3" id="KW-1003">Cell membrane</keyword>
<comment type="caution">
    <text evidence="9">The sequence shown here is derived from an EMBL/GenBank/DDBJ whole genome shotgun (WGS) entry which is preliminary data.</text>
</comment>
<keyword evidence="2 7" id="KW-0813">Transport</keyword>
<dbReference type="EMBL" id="BMHP01000001">
    <property type="protein sequence ID" value="GGD50968.1"/>
    <property type="molecule type" value="Genomic_DNA"/>
</dbReference>
<dbReference type="CDD" id="cd06261">
    <property type="entry name" value="TM_PBP2"/>
    <property type="match status" value="1"/>
</dbReference>
<evidence type="ECO:0000259" key="8">
    <source>
        <dbReference type="PROSITE" id="PS50928"/>
    </source>
</evidence>
<evidence type="ECO:0000256" key="4">
    <source>
        <dbReference type="ARBA" id="ARBA00022692"/>
    </source>
</evidence>
<feature type="transmembrane region" description="Helical" evidence="7">
    <location>
        <begin position="279"/>
        <end position="299"/>
    </location>
</feature>
<reference evidence="9" key="2">
    <citation type="submission" date="2020-09" db="EMBL/GenBank/DDBJ databases">
        <authorList>
            <person name="Sun Q."/>
            <person name="Zhou Y."/>
        </authorList>
    </citation>
    <scope>NUCLEOTIDE SEQUENCE</scope>
    <source>
        <strain evidence="9">CGMCC 1.15178</strain>
    </source>
</reference>
<evidence type="ECO:0000256" key="1">
    <source>
        <dbReference type="ARBA" id="ARBA00004651"/>
    </source>
</evidence>
<name>A0A916YM08_9BACL</name>
<evidence type="ECO:0000256" key="3">
    <source>
        <dbReference type="ARBA" id="ARBA00022475"/>
    </source>
</evidence>
<organism evidence="9 10">
    <name type="scientific">Paenibacillus nasutitermitis</name>
    <dbReference type="NCBI Taxonomy" id="1652958"/>
    <lineage>
        <taxon>Bacteria</taxon>
        <taxon>Bacillati</taxon>
        <taxon>Bacillota</taxon>
        <taxon>Bacilli</taxon>
        <taxon>Bacillales</taxon>
        <taxon>Paenibacillaceae</taxon>
        <taxon>Paenibacillus</taxon>
    </lineage>
</organism>
<dbReference type="PANTHER" id="PTHR30193:SF1">
    <property type="entry name" value="ABC TRANSPORTER PERMEASE PROTEIN YESP-RELATED"/>
    <property type="match status" value="1"/>
</dbReference>
<evidence type="ECO:0000313" key="10">
    <source>
        <dbReference type="Proteomes" id="UP000612456"/>
    </source>
</evidence>
<gene>
    <name evidence="9" type="ORF">GCM10010911_05620</name>
</gene>
<dbReference type="GO" id="GO:0005524">
    <property type="term" value="F:ATP binding"/>
    <property type="evidence" value="ECO:0007669"/>
    <property type="project" value="UniProtKB-KW"/>
</dbReference>
<evidence type="ECO:0000256" key="6">
    <source>
        <dbReference type="ARBA" id="ARBA00023136"/>
    </source>
</evidence>
<reference evidence="9" key="1">
    <citation type="journal article" date="2014" name="Int. J. Syst. Evol. Microbiol.">
        <title>Complete genome sequence of Corynebacterium casei LMG S-19264T (=DSM 44701T), isolated from a smear-ripened cheese.</title>
        <authorList>
            <consortium name="US DOE Joint Genome Institute (JGI-PGF)"/>
            <person name="Walter F."/>
            <person name="Albersmeier A."/>
            <person name="Kalinowski J."/>
            <person name="Ruckert C."/>
        </authorList>
    </citation>
    <scope>NUCLEOTIDE SEQUENCE</scope>
    <source>
        <strain evidence="9">CGMCC 1.15178</strain>
    </source>
</reference>
<sequence length="314" mass="35355">MVDMIYKANVSRPEKRLHGIASMERKWGIIFATPIMIGFTIFILGPMIASLYFSLTNWEIGSPAEFIGLSNYKKMFTEDTAFRKSLVVSLYYAVLGTPVTVLFGFLAALLMNNKIRFLSLFRTIFYLPSVVPGIAVIIIWMYLYNPEFGIFNSILDFLGIPGLEWVYSEATAVPSIVLMVAWQSSGALMIIFLAGLQGTPAHLYEAIEVDGGKSWHKFWYITLPSLTPTIFYCLITQLIATIQVFDVAYAMTQGGPNNATRFFVYNIYTTAFSQSKMGYASALAWILFVIIALLTFVVFKTSKSWVYYEGGDKH</sequence>
<feature type="transmembrane region" description="Helical" evidence="7">
    <location>
        <begin position="176"/>
        <end position="197"/>
    </location>
</feature>
<dbReference type="AlphaFoldDB" id="A0A916YM08"/>
<feature type="domain" description="ABC transmembrane type-1" evidence="8">
    <location>
        <begin position="86"/>
        <end position="298"/>
    </location>
</feature>